<evidence type="ECO:0000313" key="3">
    <source>
        <dbReference type="Proteomes" id="UP000007819"/>
    </source>
</evidence>
<dbReference type="GO" id="GO:0071897">
    <property type="term" value="P:DNA biosynthetic process"/>
    <property type="evidence" value="ECO:0007669"/>
    <property type="project" value="UniProtKB-ARBA"/>
</dbReference>
<keyword evidence="3" id="KW-1185">Reference proteome</keyword>
<reference evidence="2" key="2">
    <citation type="submission" date="2022-06" db="UniProtKB">
        <authorList>
            <consortium name="EnsemblMetazoa"/>
        </authorList>
    </citation>
    <scope>IDENTIFICATION</scope>
</reference>
<dbReference type="PANTHER" id="PTHR47027">
    <property type="entry name" value="REVERSE TRANSCRIPTASE DOMAIN-CONTAINING PROTEIN"/>
    <property type="match status" value="1"/>
</dbReference>
<proteinExistence type="predicted"/>
<sequence length="404" mass="47323">MKIIAELSSTHQKKTLMESAKKKKVKACSINESWENGKFSFSPKLTWKVINEILDKNYNKNDDVKVIKLDDNTLDVKNEPLNIAVLQPYAQELKQILISSHEGKHIYESYQLNDYFTFNMRNKLYILHTLQRIEVKQGVRIGGETINALRFADDIAFCAETENDLQNILTKVNKILGDKYGMRLNKKKTKVMACSKTNPAQLNIYIDNARIEQVQHFNYLGSKITEDGRSKDEILSRIAQAKRAFQNKKHLLTTNSMDLQVRKRFLQIYIWSIALYGCETWTISATEKRKLEAFEMWCYRKMLRIKWIDRITNEAVLIRIKEKKILWHTVKVRRAKMIGHLLRHESLTKTIIEGDVEGHIGRGRPRMEYMKQLMSDMGKNSYKKLKELSNDREAWRTAANQSKD</sequence>
<dbReference type="PANTHER" id="PTHR47027:SF20">
    <property type="entry name" value="REVERSE TRANSCRIPTASE-LIKE PROTEIN WITH RNA-DIRECTED DNA POLYMERASE DOMAIN"/>
    <property type="match status" value="1"/>
</dbReference>
<dbReference type="Proteomes" id="UP000007819">
    <property type="component" value="Chromosome A2"/>
</dbReference>
<dbReference type="GeneID" id="107883070"/>
<dbReference type="KEGG" id="api:107883070"/>
<organism evidence="2 3">
    <name type="scientific">Acyrthosiphon pisum</name>
    <name type="common">Pea aphid</name>
    <dbReference type="NCBI Taxonomy" id="7029"/>
    <lineage>
        <taxon>Eukaryota</taxon>
        <taxon>Metazoa</taxon>
        <taxon>Ecdysozoa</taxon>
        <taxon>Arthropoda</taxon>
        <taxon>Hexapoda</taxon>
        <taxon>Insecta</taxon>
        <taxon>Pterygota</taxon>
        <taxon>Neoptera</taxon>
        <taxon>Paraneoptera</taxon>
        <taxon>Hemiptera</taxon>
        <taxon>Sternorrhyncha</taxon>
        <taxon>Aphidomorpha</taxon>
        <taxon>Aphidoidea</taxon>
        <taxon>Aphididae</taxon>
        <taxon>Macrosiphini</taxon>
        <taxon>Acyrthosiphon</taxon>
    </lineage>
</organism>
<dbReference type="SUPFAM" id="SSF56672">
    <property type="entry name" value="DNA/RNA polymerases"/>
    <property type="match status" value="1"/>
</dbReference>
<protein>
    <recommendedName>
        <fullName evidence="1">Reverse transcriptase domain-containing protein</fullName>
    </recommendedName>
</protein>
<evidence type="ECO:0000259" key="1">
    <source>
        <dbReference type="Pfam" id="PF00078"/>
    </source>
</evidence>
<evidence type="ECO:0000313" key="2">
    <source>
        <dbReference type="EnsemblMetazoa" id="XP_029345914.1"/>
    </source>
</evidence>
<dbReference type="AlphaFoldDB" id="A0A8R2JT52"/>
<dbReference type="Pfam" id="PF00078">
    <property type="entry name" value="RVT_1"/>
    <property type="match status" value="1"/>
</dbReference>
<reference evidence="3" key="1">
    <citation type="submission" date="2010-06" db="EMBL/GenBank/DDBJ databases">
        <authorList>
            <person name="Jiang H."/>
            <person name="Abraham K."/>
            <person name="Ali S."/>
            <person name="Alsbrooks S.L."/>
            <person name="Anim B.N."/>
            <person name="Anosike U.S."/>
            <person name="Attaway T."/>
            <person name="Bandaranaike D.P."/>
            <person name="Battles P.K."/>
            <person name="Bell S.N."/>
            <person name="Bell A.V."/>
            <person name="Beltran B."/>
            <person name="Bickham C."/>
            <person name="Bustamante Y."/>
            <person name="Caleb T."/>
            <person name="Canada A."/>
            <person name="Cardenas V."/>
            <person name="Carter K."/>
            <person name="Chacko J."/>
            <person name="Chandrabose M.N."/>
            <person name="Chavez D."/>
            <person name="Chavez A."/>
            <person name="Chen L."/>
            <person name="Chu H.-S."/>
            <person name="Claassen K.J."/>
            <person name="Cockrell R."/>
            <person name="Collins M."/>
            <person name="Cooper J.A."/>
            <person name="Cree A."/>
            <person name="Curry S.M."/>
            <person name="Da Y."/>
            <person name="Dao M.D."/>
            <person name="Das B."/>
            <person name="Davila M.-L."/>
            <person name="Davy-Carroll L."/>
            <person name="Denson S."/>
            <person name="Dinh H."/>
            <person name="Ebong V.E."/>
            <person name="Edwards J.R."/>
            <person name="Egan A."/>
            <person name="El-Daye J."/>
            <person name="Escobedo L."/>
            <person name="Fernandez S."/>
            <person name="Fernando P.R."/>
            <person name="Flagg N."/>
            <person name="Forbes L.D."/>
            <person name="Fowler R.G."/>
            <person name="Fu Q."/>
            <person name="Gabisi R.A."/>
            <person name="Ganer J."/>
            <person name="Garbino Pronczuk A."/>
            <person name="Garcia R.M."/>
            <person name="Garner T."/>
            <person name="Garrett T.E."/>
            <person name="Gonzalez D.A."/>
            <person name="Hamid H."/>
            <person name="Hawkins E.S."/>
            <person name="Hirani K."/>
            <person name="Hogues M.E."/>
            <person name="Hollins B."/>
            <person name="Hsiao C.-H."/>
            <person name="Jabil R."/>
            <person name="James M.L."/>
            <person name="Jhangiani S.N."/>
            <person name="Johnson B."/>
            <person name="Johnson Q."/>
            <person name="Joshi V."/>
            <person name="Kalu J.B."/>
            <person name="Kam C."/>
            <person name="Kashfia A."/>
            <person name="Keebler J."/>
            <person name="Kisamo H."/>
            <person name="Kovar C.L."/>
            <person name="Lago L.A."/>
            <person name="Lai C.-Y."/>
            <person name="Laidlaw J."/>
            <person name="Lara F."/>
            <person name="Le T.-K."/>
            <person name="Lee S.L."/>
            <person name="Legall F.H."/>
            <person name="Lemon S.J."/>
            <person name="Lewis L.R."/>
            <person name="Li B."/>
            <person name="Liu Y."/>
            <person name="Liu Y.-S."/>
            <person name="Lopez J."/>
            <person name="Lozado R.J."/>
            <person name="Lu J."/>
            <person name="Madu R.C."/>
            <person name="Maheshwari M."/>
            <person name="Maheshwari R."/>
            <person name="Malloy K."/>
            <person name="Martinez E."/>
            <person name="Mathew T."/>
            <person name="Mercado I.C."/>
            <person name="Mercado C."/>
            <person name="Meyer B."/>
            <person name="Montgomery K."/>
            <person name="Morgan M.B."/>
            <person name="Munidasa M."/>
            <person name="Nazareth L.V."/>
            <person name="Nelson J."/>
            <person name="Ng B.M."/>
            <person name="Nguyen N.B."/>
            <person name="Nguyen P.Q."/>
            <person name="Nguyen T."/>
            <person name="Obregon M."/>
            <person name="Okwuonu G.O."/>
            <person name="Onwere C.G."/>
            <person name="Orozco G."/>
            <person name="Parra A."/>
            <person name="Patel S."/>
            <person name="Patil S."/>
            <person name="Perez A."/>
            <person name="Perez Y."/>
            <person name="Pham C."/>
            <person name="Primus E.L."/>
            <person name="Pu L.-L."/>
            <person name="Puazo M."/>
            <person name="Qin X."/>
            <person name="Quiroz J.B."/>
            <person name="Reese J."/>
            <person name="Richards S."/>
            <person name="Rives C.M."/>
            <person name="Robberts R."/>
            <person name="Ruiz S.J."/>
            <person name="Ruiz M.J."/>
            <person name="Santibanez J."/>
            <person name="Schneider B.W."/>
            <person name="Sisson I."/>
            <person name="Smith M."/>
            <person name="Sodergren E."/>
            <person name="Song X.-Z."/>
            <person name="Song B.B."/>
            <person name="Summersgill H."/>
            <person name="Thelus R."/>
            <person name="Thornton R.D."/>
            <person name="Trejos Z.Y."/>
            <person name="Usmani K."/>
            <person name="Vattathil S."/>
            <person name="Villasana D."/>
            <person name="Walker D.L."/>
            <person name="Wang S."/>
            <person name="Wang K."/>
            <person name="White C.S."/>
            <person name="Williams A.C."/>
            <person name="Williamson J."/>
            <person name="Wilson K."/>
            <person name="Woghiren I.O."/>
            <person name="Woodworth J.R."/>
            <person name="Worley K.C."/>
            <person name="Wright R.A."/>
            <person name="Wu W."/>
            <person name="Young L."/>
            <person name="Zhang L."/>
            <person name="Zhang J."/>
            <person name="Zhu Y."/>
            <person name="Muzny D.M."/>
            <person name="Weinstock G."/>
            <person name="Gibbs R.A."/>
        </authorList>
    </citation>
    <scope>NUCLEOTIDE SEQUENCE [LARGE SCALE GENOMIC DNA]</scope>
    <source>
        <strain evidence="3">LSR1</strain>
    </source>
</reference>
<dbReference type="InterPro" id="IPR043502">
    <property type="entry name" value="DNA/RNA_pol_sf"/>
</dbReference>
<dbReference type="RefSeq" id="XP_029345914.1">
    <property type="nucleotide sequence ID" value="XM_029490054.1"/>
</dbReference>
<feature type="domain" description="Reverse transcriptase" evidence="1">
    <location>
        <begin position="131"/>
        <end position="224"/>
    </location>
</feature>
<name>A0A8R2JT52_ACYPI</name>
<accession>A0A8R2JT52</accession>
<dbReference type="EnsemblMetazoa" id="XM_029490054.1">
    <property type="protein sequence ID" value="XP_029345914.1"/>
    <property type="gene ID" value="LOC107883070"/>
</dbReference>
<dbReference type="InterPro" id="IPR000477">
    <property type="entry name" value="RT_dom"/>
</dbReference>
<dbReference type="OrthoDB" id="8196546at2759"/>